<evidence type="ECO:0000259" key="7">
    <source>
        <dbReference type="Pfam" id="PF02601"/>
    </source>
</evidence>
<keyword evidence="2 5" id="KW-0540">Nuclease</keyword>
<evidence type="ECO:0000259" key="8">
    <source>
        <dbReference type="Pfam" id="PF13742"/>
    </source>
</evidence>
<dbReference type="PANTHER" id="PTHR30008">
    <property type="entry name" value="EXODEOXYRIBONUCLEASE 7 LARGE SUBUNIT"/>
    <property type="match status" value="1"/>
</dbReference>
<dbReference type="CDD" id="cd04489">
    <property type="entry name" value="ExoVII_LU_OBF"/>
    <property type="match status" value="1"/>
</dbReference>
<evidence type="ECO:0000256" key="1">
    <source>
        <dbReference type="ARBA" id="ARBA00022490"/>
    </source>
</evidence>
<dbReference type="InterPro" id="IPR025824">
    <property type="entry name" value="OB-fold_nuc-bd_dom"/>
</dbReference>
<dbReference type="Pfam" id="PF13742">
    <property type="entry name" value="tRNA_anti_2"/>
    <property type="match status" value="1"/>
</dbReference>
<dbReference type="Proteomes" id="UP000672039">
    <property type="component" value="Chromosome"/>
</dbReference>
<evidence type="ECO:0000256" key="4">
    <source>
        <dbReference type="ARBA" id="ARBA00022839"/>
    </source>
</evidence>
<dbReference type="Pfam" id="PF02601">
    <property type="entry name" value="Exonuc_VII_L"/>
    <property type="match status" value="1"/>
</dbReference>
<dbReference type="PANTHER" id="PTHR30008:SF0">
    <property type="entry name" value="EXODEOXYRIBONUCLEASE 7 LARGE SUBUNIT"/>
    <property type="match status" value="1"/>
</dbReference>
<dbReference type="NCBIfam" id="TIGR00237">
    <property type="entry name" value="xseA"/>
    <property type="match status" value="1"/>
</dbReference>
<name>A0ABX7WXY6_9GAMM</name>
<gene>
    <name evidence="5" type="primary">xseA</name>
    <name evidence="9" type="ORF">J9253_04220</name>
</gene>
<evidence type="ECO:0000256" key="2">
    <source>
        <dbReference type="ARBA" id="ARBA00022722"/>
    </source>
</evidence>
<feature type="domain" description="Exonuclease VII large subunit C-terminal" evidence="7">
    <location>
        <begin position="124"/>
        <end position="340"/>
    </location>
</feature>
<keyword evidence="4 5" id="KW-0269">Exonuclease</keyword>
<keyword evidence="3 5" id="KW-0378">Hydrolase</keyword>
<comment type="subunit">
    <text evidence="5">Heterooligomer composed of large and small subunits.</text>
</comment>
<protein>
    <recommendedName>
        <fullName evidence="5">Exodeoxyribonuclease 7 large subunit</fullName>
        <ecNumber evidence="5">3.1.11.6</ecNumber>
    </recommendedName>
    <alternativeName>
        <fullName evidence="5">Exodeoxyribonuclease VII large subunit</fullName>
        <shortName evidence="5">Exonuclease VII large subunit</shortName>
    </alternativeName>
</protein>
<dbReference type="RefSeq" id="WP_210223438.1">
    <property type="nucleotide sequence ID" value="NZ_CP072801.1"/>
</dbReference>
<comment type="function">
    <text evidence="5">Bidirectionally degrades single-stranded DNA into large acid-insoluble oligonucleotides, which are then degraded further into small acid-soluble oligonucleotides.</text>
</comment>
<comment type="subcellular location">
    <subcellularLocation>
        <location evidence="5 6">Cytoplasm</location>
    </subcellularLocation>
</comment>
<sequence length="400" mass="44867">MQTERIILSISQLNAEVGQLLSQGFPALWVEGEISNFIRASSGHLYFSLKDASAQVRCAMFKGRASTLKLAPKNGLKVLVRGKVGLYEPRGEYQFIIEHMEDTGVGVLQRQFEALKRQLHAQGLFSSEHKQPLPAFPRCIGVITSPTGAAIRDILNVLKRRCPQIPVMIYPVLVQGEGSKEQIVNAIRQADREQRCDVLILTRGGGSIEDLWSFNEEVVAHAIHACSLPIISGVGHEIDFTIADFVADLRAPTPSAAAELVSPDMAALQTHTQRLFSQLQRNQQRRLQLAGEHLRRLRQRLENQRPTNRLQQKVQRLDELEMRLQAAIQRYFGRRHDKLQIQAGKLHALSPLAVLERGYGITRMAESGQVVRNTNTLRLGETVITQIKDGRFESIVTSVR</sequence>
<dbReference type="EC" id="3.1.11.6" evidence="5"/>
<evidence type="ECO:0000256" key="6">
    <source>
        <dbReference type="RuleBase" id="RU004355"/>
    </source>
</evidence>
<organism evidence="9 10">
    <name type="scientific">Thiothrix litoralis</name>
    <dbReference type="NCBI Taxonomy" id="2891210"/>
    <lineage>
        <taxon>Bacteria</taxon>
        <taxon>Pseudomonadati</taxon>
        <taxon>Pseudomonadota</taxon>
        <taxon>Gammaproteobacteria</taxon>
        <taxon>Thiotrichales</taxon>
        <taxon>Thiotrichaceae</taxon>
        <taxon>Thiothrix</taxon>
    </lineage>
</organism>
<comment type="catalytic activity">
    <reaction evidence="5 6">
        <text>Exonucleolytic cleavage in either 5'- to 3'- or 3'- to 5'-direction to yield nucleoside 5'-phosphates.</text>
        <dbReference type="EC" id="3.1.11.6"/>
    </reaction>
</comment>
<reference evidence="9 10" key="1">
    <citation type="submission" date="2021-04" db="EMBL/GenBank/DDBJ databases">
        <title>Genomics, taxonomy and metabolism of representatives of sulfur bacteria of the genus Thiothrix: Thiothrix fructosivorans QT, Thiothrix unzii A1T and three new species, Thiothrix subterranea sp. nov., Thiothrix litoralis sp. nov. and 'Candidatus Thiothrix anitrata' sp. nov.</title>
        <authorList>
            <person name="Ravin N.V."/>
            <person name="Smolyakov D."/>
            <person name="Rudenko T.S."/>
            <person name="Mardanov A.V."/>
            <person name="Beletsky A.V."/>
            <person name="Markov N.D."/>
            <person name="Fomenkov A.I."/>
            <person name="Roberts R.J."/>
            <person name="Karnachuk O.V."/>
            <person name="Novikov A."/>
            <person name="Grabovich M.Y."/>
        </authorList>
    </citation>
    <scope>NUCLEOTIDE SEQUENCE [LARGE SCALE GENOMIC DNA]</scope>
    <source>
        <strain evidence="9 10">AS</strain>
    </source>
</reference>
<evidence type="ECO:0000256" key="3">
    <source>
        <dbReference type="ARBA" id="ARBA00022801"/>
    </source>
</evidence>
<dbReference type="InterPro" id="IPR020579">
    <property type="entry name" value="Exonuc_VII_lsu_C"/>
</dbReference>
<evidence type="ECO:0000313" key="10">
    <source>
        <dbReference type="Proteomes" id="UP000672039"/>
    </source>
</evidence>
<keyword evidence="10" id="KW-1185">Reference proteome</keyword>
<feature type="domain" description="OB-fold nucleic acid binding" evidence="8">
    <location>
        <begin position="8"/>
        <end position="101"/>
    </location>
</feature>
<proteinExistence type="inferred from homology"/>
<comment type="similarity">
    <text evidence="5 6">Belongs to the XseA family.</text>
</comment>
<dbReference type="EMBL" id="CP072801">
    <property type="protein sequence ID" value="QTR47153.1"/>
    <property type="molecule type" value="Genomic_DNA"/>
</dbReference>
<dbReference type="GO" id="GO:0008855">
    <property type="term" value="F:exodeoxyribonuclease VII activity"/>
    <property type="evidence" value="ECO:0007669"/>
    <property type="project" value="UniProtKB-EC"/>
</dbReference>
<accession>A0ABX7WXY6</accession>
<keyword evidence="1 5" id="KW-0963">Cytoplasm</keyword>
<dbReference type="InterPro" id="IPR003753">
    <property type="entry name" value="Exonuc_VII_L"/>
</dbReference>
<evidence type="ECO:0000313" key="9">
    <source>
        <dbReference type="EMBL" id="QTR47153.1"/>
    </source>
</evidence>
<dbReference type="HAMAP" id="MF_00378">
    <property type="entry name" value="Exonuc_7_L"/>
    <property type="match status" value="1"/>
</dbReference>
<evidence type="ECO:0000256" key="5">
    <source>
        <dbReference type="HAMAP-Rule" id="MF_00378"/>
    </source>
</evidence>